<keyword evidence="4" id="KW-0653">Protein transport</keyword>
<name>A0A6P5GPP2_ANACO</name>
<reference evidence="8 9" key="2">
    <citation type="submission" date="2025-04" db="UniProtKB">
        <authorList>
            <consortium name="RefSeq"/>
        </authorList>
    </citation>
    <scope>IDENTIFICATION</scope>
    <source>
        <tissue evidence="8 9">Leaf</tissue>
    </source>
</reference>
<dbReference type="GeneID" id="109725716"/>
<keyword evidence="3" id="KW-0813">Transport</keyword>
<evidence type="ECO:0000313" key="8">
    <source>
        <dbReference type="RefSeq" id="XP_020110611.1"/>
    </source>
</evidence>
<feature type="domain" description="Importin N-terminal" evidence="6">
    <location>
        <begin position="30"/>
        <end position="106"/>
    </location>
</feature>
<evidence type="ECO:0000313" key="7">
    <source>
        <dbReference type="Proteomes" id="UP000515123"/>
    </source>
</evidence>
<dbReference type="Proteomes" id="UP000515123">
    <property type="component" value="Linkage group 20"/>
</dbReference>
<dbReference type="AlphaFoldDB" id="A0A6P5GPP2"/>
<dbReference type="GO" id="GO:0006606">
    <property type="term" value="P:protein import into nucleus"/>
    <property type="evidence" value="ECO:0007669"/>
    <property type="project" value="TreeGrafter"/>
</dbReference>
<dbReference type="Pfam" id="PF03810">
    <property type="entry name" value="IBN_N"/>
    <property type="match status" value="1"/>
</dbReference>
<evidence type="ECO:0000256" key="3">
    <source>
        <dbReference type="ARBA" id="ARBA00022448"/>
    </source>
</evidence>
<dbReference type="GO" id="GO:0005829">
    <property type="term" value="C:cytosol"/>
    <property type="evidence" value="ECO:0007669"/>
    <property type="project" value="TreeGrafter"/>
</dbReference>
<dbReference type="Pfam" id="PF25018">
    <property type="entry name" value="HEAT_IPO9_c"/>
    <property type="match status" value="1"/>
</dbReference>
<dbReference type="RefSeq" id="XP_020110612.1">
    <property type="nucleotide sequence ID" value="XM_020255023.1"/>
</dbReference>
<organism evidence="8">
    <name type="scientific">Ananas comosus</name>
    <name type="common">Pineapple</name>
    <name type="synonym">Ananas ananas</name>
    <dbReference type="NCBI Taxonomy" id="4615"/>
    <lineage>
        <taxon>Eukaryota</taxon>
        <taxon>Viridiplantae</taxon>
        <taxon>Streptophyta</taxon>
        <taxon>Embryophyta</taxon>
        <taxon>Tracheophyta</taxon>
        <taxon>Spermatophyta</taxon>
        <taxon>Magnoliopsida</taxon>
        <taxon>Liliopsida</taxon>
        <taxon>Poales</taxon>
        <taxon>Bromeliaceae</taxon>
        <taxon>Bromelioideae</taxon>
        <taxon>Ananas</taxon>
    </lineage>
</organism>
<dbReference type="InterPro" id="IPR001494">
    <property type="entry name" value="Importin-beta_N"/>
</dbReference>
<comment type="similarity">
    <text evidence="2">Belongs to the importin beta family.</text>
</comment>
<dbReference type="RefSeq" id="XP_020110611.1">
    <property type="nucleotide sequence ID" value="XM_020255022.1"/>
</dbReference>
<evidence type="ECO:0000256" key="5">
    <source>
        <dbReference type="ARBA" id="ARBA00023242"/>
    </source>
</evidence>
<sequence>MEASVDQDQKWLVECLMATLDTNREIRSFAEASLKQASLQPGFGAALTMTTVNKENPFGLRQLAAVLLKQFIKEHWQEDEENFVHPVVSPPEKVVIRQLLLPSLNDPHRKIRTAIGMGIASIAQYDWPEGWPELLPFLLNLISDRGNRDGVHGALRCLALLSSDLDDTVVPKLVPSLFPHLHTIISSPHLYENSLRAKALSIVHSCISVLGSMSGVYKAETSSLMMPMFSSLMEQFSVILQSPVQSEEPDDWSIRMEVLKCLLQSVQNIPSLPVTQFSVILPPLWQTFVSSLKVYQKACIEGGEDSHAVRYDSDGGEKSLESFVIQLLEFLITMVGNARLAELVGGNIKELVYYTIAFQQMTEEQVRTWSLDANQYVADEDDVTYSCRVSGCLLLEEIINAYGEEGIDAIIVASQNRFHESREAKVAGSADWWKLREATLFAFASISEQLLEAKASGVIYCDLGNLIEQMITEDMGTGVHECPFLHARVFFIVSKFRSLINQRTSEQFLYGAVQAIASDVPPPVKVGACKALSQLLPESKQDVIQPHIMGLLLSLVDLLRQASDETLHLVLETLQAAVKAGHSQSTSIEPIISPIILNVWAQHVSDPFISIDAVEVLEAIKNAPGCIRPLVSRILPTIGSILEKPKLQPIGLVAGSLDLLTMILKNAPADVVKAVFETCFNTTIQIILESDDHGEMQNATECLAAILSGGRQELLSWEGDPGHTMKKLLDVASRLLDPNLESSGSLFVGSYILQLILHYPSEMSPHTRELIAAIVRRMQSCEIAGLKSSLVVILARLVHLSAADVNQFINLMLNIPANGYGNSLTYVMSEWTKLQGEVQGAYQIKVTTTALALLLSTRNEELAKISVQGHLIKSDAGIKTRSKAKFAPDQWTLIPLPAKIFSLLADTLAEIQEQVLDEDDDNEDSDWEEVSNSDGGLPQDIIYSSTVPSNVGPSVEHLDAMAKVFDEGEDDSYDDDLTKIDPLNEIKLVDFLTAFFSNLSNNDRSLFDHLCQSLSVSQSAAVEKVLRK</sequence>
<dbReference type="GO" id="GO:0031267">
    <property type="term" value="F:small GTPase binding"/>
    <property type="evidence" value="ECO:0007669"/>
    <property type="project" value="InterPro"/>
</dbReference>
<dbReference type="OrthoDB" id="431626at2759"/>
<evidence type="ECO:0000256" key="1">
    <source>
        <dbReference type="ARBA" id="ARBA00004123"/>
    </source>
</evidence>
<dbReference type="Gene3D" id="1.25.10.10">
    <property type="entry name" value="Leucine-rich Repeat Variant"/>
    <property type="match status" value="1"/>
</dbReference>
<dbReference type="SUPFAM" id="SSF48371">
    <property type="entry name" value="ARM repeat"/>
    <property type="match status" value="1"/>
</dbReference>
<comment type="subcellular location">
    <subcellularLocation>
        <location evidence="1">Nucleus</location>
    </subcellularLocation>
</comment>
<dbReference type="InterPro" id="IPR016024">
    <property type="entry name" value="ARM-type_fold"/>
</dbReference>
<dbReference type="InterPro" id="IPR058669">
    <property type="entry name" value="TPR_IPO7/11-like"/>
</dbReference>
<accession>A0A6P5GPP2</accession>
<dbReference type="InterPro" id="IPR011989">
    <property type="entry name" value="ARM-like"/>
</dbReference>
<keyword evidence="5" id="KW-0539">Nucleus</keyword>
<dbReference type="PANTHER" id="PTHR10997:SF9">
    <property type="entry name" value="IMPORTIN-9"/>
    <property type="match status" value="1"/>
</dbReference>
<dbReference type="SMART" id="SM00913">
    <property type="entry name" value="IBN_N"/>
    <property type="match status" value="1"/>
</dbReference>
<reference evidence="7" key="1">
    <citation type="journal article" date="2015" name="Nat. Genet.">
        <title>The pineapple genome and the evolution of CAM photosynthesis.</title>
        <authorList>
            <person name="Ming R."/>
            <person name="VanBuren R."/>
            <person name="Wai C.M."/>
            <person name="Tang H."/>
            <person name="Schatz M.C."/>
            <person name="Bowers J.E."/>
            <person name="Lyons E."/>
            <person name="Wang M.L."/>
            <person name="Chen J."/>
            <person name="Biggers E."/>
            <person name="Zhang J."/>
            <person name="Huang L."/>
            <person name="Zhang L."/>
            <person name="Miao W."/>
            <person name="Zhang J."/>
            <person name="Ye Z."/>
            <person name="Miao C."/>
            <person name="Lin Z."/>
            <person name="Wang H."/>
            <person name="Zhou H."/>
            <person name="Yim W.C."/>
            <person name="Priest H.D."/>
            <person name="Zheng C."/>
            <person name="Woodhouse M."/>
            <person name="Edger P.P."/>
            <person name="Guyot R."/>
            <person name="Guo H.B."/>
            <person name="Guo H."/>
            <person name="Zheng G."/>
            <person name="Singh R."/>
            <person name="Sharma A."/>
            <person name="Min X."/>
            <person name="Zheng Y."/>
            <person name="Lee H."/>
            <person name="Gurtowski J."/>
            <person name="Sedlazeck F.J."/>
            <person name="Harkess A."/>
            <person name="McKain M.R."/>
            <person name="Liao Z."/>
            <person name="Fang J."/>
            <person name="Liu J."/>
            <person name="Zhang X."/>
            <person name="Zhang Q."/>
            <person name="Hu W."/>
            <person name="Qin Y."/>
            <person name="Wang K."/>
            <person name="Chen L.Y."/>
            <person name="Shirley N."/>
            <person name="Lin Y.R."/>
            <person name="Liu L.Y."/>
            <person name="Hernandez A.G."/>
            <person name="Wright C.L."/>
            <person name="Bulone V."/>
            <person name="Tuskan G.A."/>
            <person name="Heath K."/>
            <person name="Zee F."/>
            <person name="Moore P.H."/>
            <person name="Sunkar R."/>
            <person name="Leebens-Mack J.H."/>
            <person name="Mockler T."/>
            <person name="Bennetzen J.L."/>
            <person name="Freeling M."/>
            <person name="Sankoff D."/>
            <person name="Paterson A.H."/>
            <person name="Zhu X."/>
            <person name="Yang X."/>
            <person name="Smith J.A."/>
            <person name="Cushman J.C."/>
            <person name="Paull R.E."/>
            <person name="Yu Q."/>
        </authorList>
    </citation>
    <scope>NUCLEOTIDE SEQUENCE [LARGE SCALE GENOMIC DNA]</scope>
    <source>
        <strain evidence="7">cv. F153</strain>
    </source>
</reference>
<protein>
    <submittedName>
        <fullName evidence="8 9">Importin-9 isoform X1</fullName>
    </submittedName>
</protein>
<dbReference type="PANTHER" id="PTHR10997">
    <property type="entry name" value="IMPORTIN-7, 8, 11"/>
    <property type="match status" value="1"/>
</dbReference>
<dbReference type="GO" id="GO:0005635">
    <property type="term" value="C:nuclear envelope"/>
    <property type="evidence" value="ECO:0007669"/>
    <property type="project" value="TreeGrafter"/>
</dbReference>
<dbReference type="PROSITE" id="PS50166">
    <property type="entry name" value="IMPORTIN_B_NT"/>
    <property type="match status" value="1"/>
</dbReference>
<keyword evidence="7" id="KW-1185">Reference proteome</keyword>
<evidence type="ECO:0000259" key="6">
    <source>
        <dbReference type="PROSITE" id="PS50166"/>
    </source>
</evidence>
<evidence type="ECO:0000313" key="9">
    <source>
        <dbReference type="RefSeq" id="XP_020110612.1"/>
    </source>
</evidence>
<evidence type="ECO:0000256" key="4">
    <source>
        <dbReference type="ARBA" id="ARBA00022927"/>
    </source>
</evidence>
<dbReference type="InterPro" id="IPR056840">
    <property type="entry name" value="HEAT_IPO9_central"/>
</dbReference>
<evidence type="ECO:0000256" key="2">
    <source>
        <dbReference type="ARBA" id="ARBA00007991"/>
    </source>
</evidence>
<proteinExistence type="inferred from homology"/>
<dbReference type="Pfam" id="PF25758">
    <property type="entry name" value="TPR_IPO11"/>
    <property type="match status" value="1"/>
</dbReference>
<dbReference type="FunFam" id="1.25.10.10:FF:000459">
    <property type="entry name" value="ARM repeat superfamily protein"/>
    <property type="match status" value="1"/>
</dbReference>
<gene>
    <name evidence="8 9" type="primary">LOC109725716</name>
</gene>